<dbReference type="RefSeq" id="WP_406695118.1">
    <property type="nucleotide sequence ID" value="NZ_CP155447.1"/>
</dbReference>
<evidence type="ECO:0000313" key="1">
    <source>
        <dbReference type="EMBL" id="XBH02375.1"/>
    </source>
</evidence>
<dbReference type="EMBL" id="CP155447">
    <property type="protein sequence ID" value="XBH02375.1"/>
    <property type="molecule type" value="Genomic_DNA"/>
</dbReference>
<proteinExistence type="predicted"/>
<organism evidence="1">
    <name type="scientific">Singulisphaera sp. Ch08</name>
    <dbReference type="NCBI Taxonomy" id="3120278"/>
    <lineage>
        <taxon>Bacteria</taxon>
        <taxon>Pseudomonadati</taxon>
        <taxon>Planctomycetota</taxon>
        <taxon>Planctomycetia</taxon>
        <taxon>Isosphaerales</taxon>
        <taxon>Isosphaeraceae</taxon>
        <taxon>Singulisphaera</taxon>
    </lineage>
</organism>
<accession>A0AAU7CB87</accession>
<reference evidence="1" key="1">
    <citation type="submission" date="2024-05" db="EMBL/GenBank/DDBJ databases">
        <title>Planctomycetes of the genus Singulisphaera possess chitinolytic capabilities.</title>
        <authorList>
            <person name="Ivanova A."/>
        </authorList>
    </citation>
    <scope>NUCLEOTIDE SEQUENCE</scope>
    <source>
        <strain evidence="1">Ch08T</strain>
    </source>
</reference>
<gene>
    <name evidence="1" type="ORF">V5E97_29175</name>
</gene>
<name>A0AAU7CB87_9BACT</name>
<protein>
    <submittedName>
        <fullName evidence="1">Uncharacterized protein</fullName>
    </submittedName>
</protein>
<dbReference type="AlphaFoldDB" id="A0AAU7CB87"/>
<sequence length="139" mass="15118">MPQVNPDPHDKGYVYQPTHAVTGDFPAGVDVQAVQRALVAAGFGAEQVQIFQGEAGADQLDLKGERHGGWVQFRRALEQLFADETMVFDRAEELLRSGGVVVVAFTGGDAALKDQAVDVLKSHGGQPVRYWGEWTVDRP</sequence>